<keyword evidence="2" id="KW-1133">Transmembrane helix</keyword>
<comment type="caution">
    <text evidence="3">The sequence shown here is derived from an EMBL/GenBank/DDBJ whole genome shotgun (WGS) entry which is preliminary data.</text>
</comment>
<evidence type="ECO:0000256" key="2">
    <source>
        <dbReference type="SAM" id="Phobius"/>
    </source>
</evidence>
<organism evidence="3 4">
    <name type="scientific">Candidatus Caccovicinus merdipullorum</name>
    <dbReference type="NCBI Taxonomy" id="2840724"/>
    <lineage>
        <taxon>Bacteria</taxon>
        <taxon>Bacillati</taxon>
        <taxon>Bacillota</taxon>
        <taxon>Clostridia</taxon>
        <taxon>Eubacteriales</taxon>
        <taxon>Candidatus Caccovicinus</taxon>
    </lineage>
</organism>
<evidence type="ECO:0000313" key="3">
    <source>
        <dbReference type="EMBL" id="HIT43192.1"/>
    </source>
</evidence>
<gene>
    <name evidence="3" type="ORF">IAB60_14040</name>
</gene>
<protein>
    <submittedName>
        <fullName evidence="3">Uncharacterized protein</fullName>
    </submittedName>
</protein>
<proteinExistence type="predicted"/>
<keyword evidence="2" id="KW-0812">Transmembrane</keyword>
<feature type="region of interest" description="Disordered" evidence="1">
    <location>
        <begin position="126"/>
        <end position="148"/>
    </location>
</feature>
<reference evidence="3" key="2">
    <citation type="journal article" date="2021" name="PeerJ">
        <title>Extensive microbial diversity within the chicken gut microbiome revealed by metagenomics and culture.</title>
        <authorList>
            <person name="Gilroy R."/>
            <person name="Ravi A."/>
            <person name="Getino M."/>
            <person name="Pursley I."/>
            <person name="Horton D.L."/>
            <person name="Alikhan N.F."/>
            <person name="Baker D."/>
            <person name="Gharbi K."/>
            <person name="Hall N."/>
            <person name="Watson M."/>
            <person name="Adriaenssens E.M."/>
            <person name="Foster-Nyarko E."/>
            <person name="Jarju S."/>
            <person name="Secka A."/>
            <person name="Antonio M."/>
            <person name="Oren A."/>
            <person name="Chaudhuri R.R."/>
            <person name="La Ragione R."/>
            <person name="Hildebrand F."/>
            <person name="Pallen M.J."/>
        </authorList>
    </citation>
    <scope>NUCLEOTIDE SEQUENCE</scope>
    <source>
        <strain evidence="3">CHK123-3438</strain>
    </source>
</reference>
<dbReference type="AlphaFoldDB" id="A0A9D1GMG2"/>
<evidence type="ECO:0000313" key="4">
    <source>
        <dbReference type="Proteomes" id="UP000886860"/>
    </source>
</evidence>
<feature type="transmembrane region" description="Helical" evidence="2">
    <location>
        <begin position="12"/>
        <end position="33"/>
    </location>
</feature>
<dbReference type="Proteomes" id="UP000886860">
    <property type="component" value="Unassembled WGS sequence"/>
</dbReference>
<sequence length="148" mass="16430">MKNKMYSASYTIETACIMAVFCMALIVLIHHAYRLHDETKSGMVLQKAVEQARHREDDETKADEESFGLLFSMKDAGIQIDEGLTRVNGIVSADGNGGQWKLEISEKKYEPEEFLRQIAALKQLEERDESELQAGDAAQLSDSGSDGG</sequence>
<keyword evidence="2" id="KW-0472">Membrane</keyword>
<name>A0A9D1GMG2_9FIRM</name>
<accession>A0A9D1GMG2</accession>
<reference evidence="3" key="1">
    <citation type="submission" date="2020-10" db="EMBL/GenBank/DDBJ databases">
        <authorList>
            <person name="Gilroy R."/>
        </authorList>
    </citation>
    <scope>NUCLEOTIDE SEQUENCE</scope>
    <source>
        <strain evidence="3">CHK123-3438</strain>
    </source>
</reference>
<dbReference type="EMBL" id="DVKS01000231">
    <property type="protein sequence ID" value="HIT43192.1"/>
    <property type="molecule type" value="Genomic_DNA"/>
</dbReference>
<evidence type="ECO:0000256" key="1">
    <source>
        <dbReference type="SAM" id="MobiDB-lite"/>
    </source>
</evidence>